<evidence type="ECO:0000256" key="5">
    <source>
        <dbReference type="ARBA" id="ARBA00022454"/>
    </source>
</evidence>
<evidence type="ECO:0000256" key="4">
    <source>
        <dbReference type="ARBA" id="ARBA00015253"/>
    </source>
</evidence>
<keyword evidence="6" id="KW-0779">Telomere</keyword>
<evidence type="ECO:0000256" key="3">
    <source>
        <dbReference type="ARBA" id="ARBA00008442"/>
    </source>
</evidence>
<evidence type="ECO:0000256" key="7">
    <source>
        <dbReference type="ARBA" id="ARBA00023125"/>
    </source>
</evidence>
<dbReference type="SUPFAM" id="SSF50249">
    <property type="entry name" value="Nucleic acid-binding proteins"/>
    <property type="match status" value="2"/>
</dbReference>
<proteinExistence type="inferred from homology"/>
<dbReference type="Pfam" id="PF02765">
    <property type="entry name" value="POT1"/>
    <property type="match status" value="1"/>
</dbReference>
<dbReference type="Proteomes" id="UP000822688">
    <property type="component" value="Chromosome 6"/>
</dbReference>
<dbReference type="CDD" id="cd04497">
    <property type="entry name" value="hPOT1_OB1_like"/>
    <property type="match status" value="1"/>
</dbReference>
<name>A0A8T0HKF8_CERPU</name>
<dbReference type="Gene3D" id="2.40.50.140">
    <property type="entry name" value="Nucleic acid-binding proteins"/>
    <property type="match status" value="2"/>
</dbReference>
<dbReference type="GO" id="GO:0098505">
    <property type="term" value="F:G-rich strand telomeric DNA binding"/>
    <property type="evidence" value="ECO:0007669"/>
    <property type="project" value="TreeGrafter"/>
</dbReference>
<dbReference type="InterPro" id="IPR028389">
    <property type="entry name" value="POT1"/>
</dbReference>
<keyword evidence="8" id="KW-0539">Nucleus</keyword>
<dbReference type="GO" id="GO:0032210">
    <property type="term" value="P:regulation of telomere maintenance via telomerase"/>
    <property type="evidence" value="ECO:0007669"/>
    <property type="project" value="TreeGrafter"/>
</dbReference>
<accession>A0A8T0HKF8</accession>
<dbReference type="Pfam" id="PF25507">
    <property type="entry name" value="OB_POT1A"/>
    <property type="match status" value="1"/>
</dbReference>
<evidence type="ECO:0000256" key="2">
    <source>
        <dbReference type="ARBA" id="ARBA00004574"/>
    </source>
</evidence>
<dbReference type="Pfam" id="PF16686">
    <property type="entry name" value="POT1PC"/>
    <property type="match status" value="1"/>
</dbReference>
<organism evidence="10 11">
    <name type="scientific">Ceratodon purpureus</name>
    <name type="common">Fire moss</name>
    <name type="synonym">Dicranum purpureum</name>
    <dbReference type="NCBI Taxonomy" id="3225"/>
    <lineage>
        <taxon>Eukaryota</taxon>
        <taxon>Viridiplantae</taxon>
        <taxon>Streptophyta</taxon>
        <taxon>Embryophyta</taxon>
        <taxon>Bryophyta</taxon>
        <taxon>Bryophytina</taxon>
        <taxon>Bryopsida</taxon>
        <taxon>Dicranidae</taxon>
        <taxon>Pseudoditrichales</taxon>
        <taxon>Ditrichaceae</taxon>
        <taxon>Ceratodon</taxon>
    </lineage>
</organism>
<keyword evidence="5" id="KW-0158">Chromosome</keyword>
<dbReference type="PANTHER" id="PTHR14513">
    <property type="entry name" value="PROTECTION OF TELOMERES 1"/>
    <property type="match status" value="1"/>
</dbReference>
<reference evidence="10 11" key="1">
    <citation type="submission" date="2020-06" db="EMBL/GenBank/DDBJ databases">
        <title>WGS assembly of Ceratodon purpureus strain R40.</title>
        <authorList>
            <person name="Carey S.B."/>
            <person name="Jenkins J."/>
            <person name="Shu S."/>
            <person name="Lovell J.T."/>
            <person name="Sreedasyam A."/>
            <person name="Maumus F."/>
            <person name="Tiley G.P."/>
            <person name="Fernandez-Pozo N."/>
            <person name="Barry K."/>
            <person name="Chen C."/>
            <person name="Wang M."/>
            <person name="Lipzen A."/>
            <person name="Daum C."/>
            <person name="Saski C.A."/>
            <person name="Payton A.C."/>
            <person name="Mcbreen J.C."/>
            <person name="Conrad R.E."/>
            <person name="Kollar L.M."/>
            <person name="Olsson S."/>
            <person name="Huttunen S."/>
            <person name="Landis J.B."/>
            <person name="Wickett N.J."/>
            <person name="Johnson M.G."/>
            <person name="Rensing S.A."/>
            <person name="Grimwood J."/>
            <person name="Schmutz J."/>
            <person name="Mcdaniel S.F."/>
        </authorList>
    </citation>
    <scope>NUCLEOTIDE SEQUENCE [LARGE SCALE GENOMIC DNA]</scope>
    <source>
        <strain evidence="10 11">R40</strain>
    </source>
</reference>
<evidence type="ECO:0000256" key="1">
    <source>
        <dbReference type="ARBA" id="ARBA00004123"/>
    </source>
</evidence>
<protein>
    <recommendedName>
        <fullName evidence="4">Protection of telomeres protein 1</fullName>
    </recommendedName>
</protein>
<keyword evidence="7" id="KW-0238">DNA-binding</keyword>
<dbReference type="AlphaFoldDB" id="A0A8T0HKF8"/>
<dbReference type="SMART" id="SM00976">
    <property type="entry name" value="Telo_bind"/>
    <property type="match status" value="1"/>
</dbReference>
<dbReference type="PANTHER" id="PTHR14513:SF0">
    <property type="entry name" value="PROTECTION OF TELOMERES PROTEIN 1"/>
    <property type="match status" value="1"/>
</dbReference>
<dbReference type="InterPro" id="IPR057620">
    <property type="entry name" value="POT1A/B-like_OB"/>
</dbReference>
<dbReference type="InterPro" id="IPR012340">
    <property type="entry name" value="NA-bd_OB-fold"/>
</dbReference>
<comment type="similarity">
    <text evidence="3">Belongs to the telombin family.</text>
</comment>
<gene>
    <name evidence="10" type="ORF">KC19_6G225200</name>
</gene>
<dbReference type="GO" id="GO:0010521">
    <property type="term" value="F:telomerase inhibitor activity"/>
    <property type="evidence" value="ECO:0007669"/>
    <property type="project" value="TreeGrafter"/>
</dbReference>
<comment type="caution">
    <text evidence="10">The sequence shown here is derived from an EMBL/GenBank/DDBJ whole genome shotgun (WGS) entry which is preliminary data.</text>
</comment>
<dbReference type="GO" id="GO:0016233">
    <property type="term" value="P:telomere capping"/>
    <property type="evidence" value="ECO:0007669"/>
    <property type="project" value="TreeGrafter"/>
</dbReference>
<evidence type="ECO:0000256" key="6">
    <source>
        <dbReference type="ARBA" id="ARBA00022895"/>
    </source>
</evidence>
<dbReference type="InterPro" id="IPR032042">
    <property type="entry name" value="POT1PC"/>
</dbReference>
<dbReference type="InterPro" id="IPR011564">
    <property type="entry name" value="Telomer_end-bd_POT1/Cdc13"/>
</dbReference>
<comment type="subcellular location">
    <subcellularLocation>
        <location evidence="2">Chromosome</location>
        <location evidence="2">Telomere</location>
    </subcellularLocation>
    <subcellularLocation>
        <location evidence="1">Nucleus</location>
    </subcellularLocation>
</comment>
<evidence type="ECO:0000259" key="9">
    <source>
        <dbReference type="SMART" id="SM00976"/>
    </source>
</evidence>
<evidence type="ECO:0000313" key="10">
    <source>
        <dbReference type="EMBL" id="KAG0571279.1"/>
    </source>
</evidence>
<evidence type="ECO:0000256" key="8">
    <source>
        <dbReference type="ARBA" id="ARBA00023242"/>
    </source>
</evidence>
<sequence length="491" mass="54809">MPNRERRKYSYTPLAEAVMRVGQKVNFYGVVAEYEQPKPTRGRDLLCTMTVIDMSYNSPGLRVLFFAPEVDMMPRVRDLGDVIRFHRIQMKSHLGAPQATGNPNMGSSFAVLRGCEGGDYVPYHDSSRSGCTVEASDRNIVGLLRTWASSHPIDTLAGTSKYMKQIKDVNVDSYFDVCCKILFVSEQGAENNAVMYVWDGTDASPACLDPSDQSESGDPGQELWSAKQLAVPVDVMRGFPALGTVLPLDPSGMADDDFGPQLPVAGDWVKLRNIGCRVRKGLYEGVLHHGSKIGILSPSAQAVQNCERAYEERLASDALRLPQWCPQPPQSILVTGYDHVKVSALREVLTYPEVTYKFRCMVRVMATWPSDVLDFCVPKDDGAAQPRDHLEQGDFVFAVRLTLEDPTARLHVFLYGEDAVEFFVGCPAANLRHQGHTVGVLKRKVDRLLGVTEHGPRNPPWVTCCLKSYYLDKDHPRETRRYRVFGTRFPG</sequence>
<dbReference type="GO" id="GO:0000783">
    <property type="term" value="C:nuclear telomere cap complex"/>
    <property type="evidence" value="ECO:0007669"/>
    <property type="project" value="TreeGrafter"/>
</dbReference>
<feature type="domain" description="Telomeric single stranded DNA binding POT1/Cdc13" evidence="9">
    <location>
        <begin position="11"/>
        <end position="149"/>
    </location>
</feature>
<dbReference type="EMBL" id="CM026427">
    <property type="protein sequence ID" value="KAG0571279.1"/>
    <property type="molecule type" value="Genomic_DNA"/>
</dbReference>
<keyword evidence="11" id="KW-1185">Reference proteome</keyword>
<evidence type="ECO:0000313" key="11">
    <source>
        <dbReference type="Proteomes" id="UP000822688"/>
    </source>
</evidence>